<protein>
    <submittedName>
        <fullName evidence="4">PH domain-containing protein</fullName>
    </submittedName>
</protein>
<feature type="transmembrane region" description="Helical" evidence="2">
    <location>
        <begin position="210"/>
        <end position="236"/>
    </location>
</feature>
<sequence length="269" mass="28792">MHYPEYRVGMGARGLGLPGLGLVGITAGLAQLARTGAPLWVLLGLPVLLVVLYALTRVAFRRSATLTGPEGVEARGPFGGRFVAWRDVQAIEVEGNPAAAVDAGVAREFVHLYDRQGHQVLLPHVNSRNLFALHEDVRELRALWELRRGPDWAALPEAAARIARARRSTDRNSAWLRGIAAGAGAMVVTAVAFVALLLGGALDDLDGPAAALLSPVMIMVVPGVVCAAVVAVAEVLRRRGRDRERHRRRRPLRQAAAPSRHHLRGCGGG</sequence>
<evidence type="ECO:0000259" key="3">
    <source>
        <dbReference type="Pfam" id="PF10756"/>
    </source>
</evidence>
<comment type="caution">
    <text evidence="4">The sequence shown here is derived from an EMBL/GenBank/DDBJ whole genome shotgun (WGS) entry which is preliminary data.</text>
</comment>
<gene>
    <name evidence="4" type="ORF">JGB26_28060</name>
</gene>
<dbReference type="Proteomes" id="UP000634780">
    <property type="component" value="Unassembled WGS sequence"/>
</dbReference>
<name>A0ABS0XCG8_9ACTN</name>
<accession>A0ABS0XCG8</accession>
<dbReference type="RefSeq" id="WP_190113577.1">
    <property type="nucleotide sequence ID" value="NZ_BMVR01000001.1"/>
</dbReference>
<feature type="region of interest" description="Disordered" evidence="1">
    <location>
        <begin position="240"/>
        <end position="269"/>
    </location>
</feature>
<keyword evidence="2" id="KW-1133">Transmembrane helix</keyword>
<reference evidence="4 5" key="1">
    <citation type="submission" date="2020-12" db="EMBL/GenBank/DDBJ databases">
        <title>Streptomyces typhae sp. nov., a novel endophytic actinomycete isolated from the root of cattail pollen (Typha angustifolia L.).</title>
        <authorList>
            <person name="Peng C."/>
            <person name="Liu C."/>
        </authorList>
    </citation>
    <scope>NUCLEOTIDE SEQUENCE [LARGE SCALE GENOMIC DNA]</scope>
    <source>
        <strain evidence="4 5">JCM 4753</strain>
    </source>
</reference>
<keyword evidence="2" id="KW-0472">Membrane</keyword>
<feature type="transmembrane region" description="Helical" evidence="2">
    <location>
        <begin position="39"/>
        <end position="60"/>
    </location>
</feature>
<keyword evidence="2" id="KW-0812">Transmembrane</keyword>
<evidence type="ECO:0000313" key="5">
    <source>
        <dbReference type="Proteomes" id="UP000634780"/>
    </source>
</evidence>
<feature type="compositionally biased region" description="Basic residues" evidence="1">
    <location>
        <begin position="259"/>
        <end position="269"/>
    </location>
</feature>
<feature type="domain" description="Low molecular weight protein antigen 6 PH" evidence="3">
    <location>
        <begin position="68"/>
        <end position="136"/>
    </location>
</feature>
<dbReference type="InterPro" id="IPR019692">
    <property type="entry name" value="CFP-6_PH"/>
</dbReference>
<dbReference type="Pfam" id="PF10756">
    <property type="entry name" value="bPH_6"/>
    <property type="match status" value="1"/>
</dbReference>
<feature type="transmembrane region" description="Helical" evidence="2">
    <location>
        <begin position="12"/>
        <end position="33"/>
    </location>
</feature>
<evidence type="ECO:0000256" key="2">
    <source>
        <dbReference type="SAM" id="Phobius"/>
    </source>
</evidence>
<evidence type="ECO:0000313" key="4">
    <source>
        <dbReference type="EMBL" id="MBJ3810907.1"/>
    </source>
</evidence>
<organism evidence="4 5">
    <name type="scientific">Streptomyces flavofungini</name>
    <dbReference type="NCBI Taxonomy" id="68200"/>
    <lineage>
        <taxon>Bacteria</taxon>
        <taxon>Bacillati</taxon>
        <taxon>Actinomycetota</taxon>
        <taxon>Actinomycetes</taxon>
        <taxon>Kitasatosporales</taxon>
        <taxon>Streptomycetaceae</taxon>
        <taxon>Streptomyces</taxon>
    </lineage>
</organism>
<keyword evidence="5" id="KW-1185">Reference proteome</keyword>
<dbReference type="EMBL" id="JAEKOZ010000021">
    <property type="protein sequence ID" value="MBJ3810907.1"/>
    <property type="molecule type" value="Genomic_DNA"/>
</dbReference>
<evidence type="ECO:0000256" key="1">
    <source>
        <dbReference type="SAM" id="MobiDB-lite"/>
    </source>
</evidence>
<feature type="transmembrane region" description="Helical" evidence="2">
    <location>
        <begin position="174"/>
        <end position="198"/>
    </location>
</feature>
<proteinExistence type="predicted"/>